<evidence type="ECO:0000256" key="7">
    <source>
        <dbReference type="ARBA" id="ARBA00039448"/>
    </source>
</evidence>
<evidence type="ECO:0000256" key="5">
    <source>
        <dbReference type="ARBA" id="ARBA00023274"/>
    </source>
</evidence>
<sequence length="325" mass="37383">MALVRRLQTVRSLLLRTAGSRESSSLPFRSGNEFSWTQAGDGFRFGCGRSFHSSLCHVPDTHGKSVYSSLYESHNAAGTHLLRSTMIAEAVPFSCDKRYATTQVKAPPQLQKTGAVRVSMVSPGFVYEPYALHENIPWWRRCFTRSGWKRTKEDFVRELRSAYAIAKLRKTGYSKNKFYVEALELYKEINIMMANGDKKTIRKNVTERMYSALKNEIKQREARWGSVYWELVEPVIKIKTLQARLIGIDRTDLNKAFIQLTLEFLTKQKFEAYDTKGNVVAGDKKKEVLVRDIWVFEKSLFHTGACWRLCGRIEFPSKDKIQPAV</sequence>
<evidence type="ECO:0000256" key="3">
    <source>
        <dbReference type="ARBA" id="ARBA00022980"/>
    </source>
</evidence>
<name>A0A6J0MZT1_RAPSA</name>
<reference evidence="10" key="1">
    <citation type="journal article" date="2019" name="Database">
        <title>The radish genome database (RadishGD): an integrated information resource for radish genomics.</title>
        <authorList>
            <person name="Yu H.J."/>
            <person name="Baek S."/>
            <person name="Lee Y.J."/>
            <person name="Cho A."/>
            <person name="Mun J.H."/>
        </authorList>
    </citation>
    <scope>NUCLEOTIDE SEQUENCE [LARGE SCALE GENOMIC DNA]</scope>
    <source>
        <strain evidence="10">cv. WK10039</strain>
    </source>
</reference>
<dbReference type="Pfam" id="PF04280">
    <property type="entry name" value="Tim44"/>
    <property type="match status" value="1"/>
</dbReference>
<dbReference type="SMART" id="SM00978">
    <property type="entry name" value="Tim44"/>
    <property type="match status" value="1"/>
</dbReference>
<dbReference type="Proteomes" id="UP000504610">
    <property type="component" value="Chromosome 4"/>
</dbReference>
<dbReference type="InterPro" id="IPR032710">
    <property type="entry name" value="NTF2-like_dom_sf"/>
</dbReference>
<dbReference type="InterPro" id="IPR007379">
    <property type="entry name" value="Tim44-like_dom"/>
</dbReference>
<dbReference type="SUPFAM" id="SSF54427">
    <property type="entry name" value="NTF2-like"/>
    <property type="match status" value="1"/>
</dbReference>
<evidence type="ECO:0000256" key="2">
    <source>
        <dbReference type="ARBA" id="ARBA00022946"/>
    </source>
</evidence>
<dbReference type="PANTHER" id="PTHR28554">
    <property type="entry name" value="39S RIBOSOMAL PROTEIN L45, MITOCHONDRIAL"/>
    <property type="match status" value="1"/>
</dbReference>
<dbReference type="PANTHER" id="PTHR28554:SF1">
    <property type="entry name" value="LARGE RIBOSOMAL SUBUNIT PROTEIN ML45"/>
    <property type="match status" value="1"/>
</dbReference>
<dbReference type="GO" id="GO:0005739">
    <property type="term" value="C:mitochondrion"/>
    <property type="evidence" value="ECO:0007669"/>
    <property type="project" value="UniProtKB-SubCell"/>
</dbReference>
<evidence type="ECO:0000313" key="11">
    <source>
        <dbReference type="RefSeq" id="XP_018477191.2"/>
    </source>
</evidence>
<dbReference type="RefSeq" id="XP_018477191.2">
    <property type="nucleotide sequence ID" value="XM_018621689.2"/>
</dbReference>
<comment type="subcellular location">
    <subcellularLocation>
        <location evidence="1">Mitochondrion</location>
    </subcellularLocation>
</comment>
<evidence type="ECO:0000259" key="9">
    <source>
        <dbReference type="SMART" id="SM00978"/>
    </source>
</evidence>
<evidence type="ECO:0000256" key="8">
    <source>
        <dbReference type="ARBA" id="ARBA00043031"/>
    </source>
</evidence>
<keyword evidence="10" id="KW-1185">Reference proteome</keyword>
<keyword evidence="3" id="KW-0689">Ribosomal protein</keyword>
<dbReference type="Gene3D" id="3.10.450.240">
    <property type="match status" value="1"/>
</dbReference>
<gene>
    <name evidence="11" type="primary">LOC108848351</name>
</gene>
<dbReference type="GeneID" id="108848351"/>
<dbReference type="GO" id="GO:1990904">
    <property type="term" value="C:ribonucleoprotein complex"/>
    <property type="evidence" value="ECO:0007669"/>
    <property type="project" value="UniProtKB-KW"/>
</dbReference>
<evidence type="ECO:0000256" key="1">
    <source>
        <dbReference type="ARBA" id="ARBA00004173"/>
    </source>
</evidence>
<organism evidence="10 11">
    <name type="scientific">Raphanus sativus</name>
    <name type="common">Radish</name>
    <name type="synonym">Raphanus raphanistrum var. sativus</name>
    <dbReference type="NCBI Taxonomy" id="3726"/>
    <lineage>
        <taxon>Eukaryota</taxon>
        <taxon>Viridiplantae</taxon>
        <taxon>Streptophyta</taxon>
        <taxon>Embryophyta</taxon>
        <taxon>Tracheophyta</taxon>
        <taxon>Spermatophyta</taxon>
        <taxon>Magnoliopsida</taxon>
        <taxon>eudicotyledons</taxon>
        <taxon>Gunneridae</taxon>
        <taxon>Pentapetalae</taxon>
        <taxon>rosids</taxon>
        <taxon>malvids</taxon>
        <taxon>Brassicales</taxon>
        <taxon>Brassicaceae</taxon>
        <taxon>Brassiceae</taxon>
        <taxon>Raphanus</taxon>
    </lineage>
</organism>
<dbReference type="InterPro" id="IPR051975">
    <property type="entry name" value="mtLSU_mL45"/>
</dbReference>
<evidence type="ECO:0000256" key="6">
    <source>
        <dbReference type="ARBA" id="ARBA00038073"/>
    </source>
</evidence>
<keyword evidence="4" id="KW-0496">Mitochondrion</keyword>
<feature type="domain" description="Tim44-like" evidence="9">
    <location>
        <begin position="159"/>
        <end position="314"/>
    </location>
</feature>
<protein>
    <recommendedName>
        <fullName evidence="7">Large ribosomal subunit protein mL45</fullName>
    </recommendedName>
    <alternativeName>
        <fullName evidence="8">39S ribosomal protein L45, mitochondrial</fullName>
    </alternativeName>
</protein>
<keyword evidence="5" id="KW-0687">Ribonucleoprotein</keyword>
<accession>A0A6J0MZT1</accession>
<comment type="similarity">
    <text evidence="6">Belongs to the mitochondrion-specific ribosomal protein mL45 family.</text>
</comment>
<dbReference type="KEGG" id="rsz:108848351"/>
<dbReference type="OrthoDB" id="19619at2759"/>
<evidence type="ECO:0000256" key="4">
    <source>
        <dbReference type="ARBA" id="ARBA00023128"/>
    </source>
</evidence>
<reference evidence="11" key="2">
    <citation type="submission" date="2025-08" db="UniProtKB">
        <authorList>
            <consortium name="RefSeq"/>
        </authorList>
    </citation>
    <scope>IDENTIFICATION</scope>
    <source>
        <tissue evidence="11">Leaf</tissue>
    </source>
</reference>
<dbReference type="AlphaFoldDB" id="A0A6J0MZT1"/>
<dbReference type="GO" id="GO:0005840">
    <property type="term" value="C:ribosome"/>
    <property type="evidence" value="ECO:0007669"/>
    <property type="project" value="UniProtKB-KW"/>
</dbReference>
<keyword evidence="2" id="KW-0809">Transit peptide</keyword>
<evidence type="ECO:0000313" key="10">
    <source>
        <dbReference type="Proteomes" id="UP000504610"/>
    </source>
</evidence>
<proteinExistence type="inferred from homology"/>
<dbReference type="FunFam" id="3.10.450.240:FF:000006">
    <property type="entry name" value="Mitochondrial inner membrane translocase complex, subunit Tim44-related protein"/>
    <property type="match status" value="1"/>
</dbReference>